<name>A0ABW1PFN2_9PSEU</name>
<feature type="region of interest" description="Disordered" evidence="1">
    <location>
        <begin position="54"/>
        <end position="77"/>
    </location>
</feature>
<accession>A0ABW1PFN2</accession>
<proteinExistence type="predicted"/>
<gene>
    <name evidence="2" type="ORF">ACFP3R_32155</name>
</gene>
<dbReference type="RefSeq" id="WP_380641620.1">
    <property type="nucleotide sequence ID" value="NZ_JBHSQO010000052.1"/>
</dbReference>
<evidence type="ECO:0000256" key="1">
    <source>
        <dbReference type="SAM" id="MobiDB-lite"/>
    </source>
</evidence>
<dbReference type="EMBL" id="JBHSQO010000052">
    <property type="protein sequence ID" value="MFC6093944.1"/>
    <property type="molecule type" value="Genomic_DNA"/>
</dbReference>
<comment type="caution">
    <text evidence="2">The sequence shown here is derived from an EMBL/GenBank/DDBJ whole genome shotgun (WGS) entry which is preliminary data.</text>
</comment>
<reference evidence="3" key="1">
    <citation type="journal article" date="2019" name="Int. J. Syst. Evol. Microbiol.">
        <title>The Global Catalogue of Microorganisms (GCM) 10K type strain sequencing project: providing services to taxonomists for standard genome sequencing and annotation.</title>
        <authorList>
            <consortium name="The Broad Institute Genomics Platform"/>
            <consortium name="The Broad Institute Genome Sequencing Center for Infectious Disease"/>
            <person name="Wu L."/>
            <person name="Ma J."/>
        </authorList>
    </citation>
    <scope>NUCLEOTIDE SEQUENCE [LARGE SCALE GENOMIC DNA]</scope>
    <source>
        <strain evidence="3">CGMCC 4.7246</strain>
    </source>
</reference>
<organism evidence="2 3">
    <name type="scientific">Saccharothrix lopnurensis</name>
    <dbReference type="NCBI Taxonomy" id="1670621"/>
    <lineage>
        <taxon>Bacteria</taxon>
        <taxon>Bacillati</taxon>
        <taxon>Actinomycetota</taxon>
        <taxon>Actinomycetes</taxon>
        <taxon>Pseudonocardiales</taxon>
        <taxon>Pseudonocardiaceae</taxon>
        <taxon>Saccharothrix</taxon>
    </lineage>
</organism>
<evidence type="ECO:0000313" key="3">
    <source>
        <dbReference type="Proteomes" id="UP001596220"/>
    </source>
</evidence>
<evidence type="ECO:0000313" key="2">
    <source>
        <dbReference type="EMBL" id="MFC6093944.1"/>
    </source>
</evidence>
<protein>
    <submittedName>
        <fullName evidence="2">Uncharacterized protein</fullName>
    </submittedName>
</protein>
<keyword evidence="3" id="KW-1185">Reference proteome</keyword>
<dbReference type="Proteomes" id="UP001596220">
    <property type="component" value="Unassembled WGS sequence"/>
</dbReference>
<sequence length="77" mass="8730">MILFHRTTALPFAFSRAALITSDTPTELHATTSKLTIRQREALLDADYHRPKPAPTTWLDTAAEPLRWTNRTGPRQS</sequence>